<reference evidence="3" key="1">
    <citation type="submission" date="2016-06" db="EMBL/GenBank/DDBJ databases">
        <authorList>
            <person name="Nascimento L."/>
            <person name="Pereira R.V."/>
            <person name="Martins L.F."/>
            <person name="Quaggio R.B."/>
            <person name="Silva A.M."/>
            <person name="Setubal J.C."/>
        </authorList>
    </citation>
    <scope>NUCLEOTIDE SEQUENCE [LARGE SCALE GENOMIC DNA]</scope>
</reference>
<dbReference type="Pfam" id="PF00300">
    <property type="entry name" value="His_Phos_1"/>
    <property type="match status" value="1"/>
</dbReference>
<feature type="binding site" evidence="1">
    <location>
        <position position="55"/>
    </location>
    <ligand>
        <name>substrate</name>
    </ligand>
</feature>
<dbReference type="AlphaFoldDB" id="A0A1Y3PWQ3"/>
<sequence>MNTFLYFVRHAVSHFIPGNERNRGLSGQGKRDAARVAEILKNEGIDIIVSSSYARAIETVKPLADLLGKEILAFDALSERAIGTVNVDLDDDVLLRAAQKSFEDLDYCLPEGETTRQARERAIPVIRQLLTDYQGRKIAVGTHGNIMTIILHYFDNRYGFEFFIQTTKPDIYKAEFDGFVLKRVERLWKP</sequence>
<organism evidence="2 3">
    <name type="scientific">Bacillus thermozeamaize</name>
    <dbReference type="NCBI Taxonomy" id="230954"/>
    <lineage>
        <taxon>Bacteria</taxon>
        <taxon>Bacillati</taxon>
        <taxon>Bacillota</taxon>
        <taxon>Bacilli</taxon>
        <taxon>Bacillales</taxon>
        <taxon>Bacillaceae</taxon>
        <taxon>Bacillus</taxon>
    </lineage>
</organism>
<name>A0A1Y3PWQ3_9BACI</name>
<accession>A0A1Y3PWQ3</accession>
<gene>
    <name evidence="2" type="ORF">BAA01_03105</name>
</gene>
<proteinExistence type="predicted"/>
<dbReference type="InterPro" id="IPR013078">
    <property type="entry name" value="His_Pase_superF_clade-1"/>
</dbReference>
<dbReference type="EMBL" id="LZRT01000013">
    <property type="protein sequence ID" value="OUM90577.1"/>
    <property type="molecule type" value="Genomic_DNA"/>
</dbReference>
<comment type="caution">
    <text evidence="2">The sequence shown here is derived from an EMBL/GenBank/DDBJ whole genome shotgun (WGS) entry which is preliminary data.</text>
</comment>
<evidence type="ECO:0008006" key="4">
    <source>
        <dbReference type="Google" id="ProtNLM"/>
    </source>
</evidence>
<evidence type="ECO:0000313" key="3">
    <source>
        <dbReference type="Proteomes" id="UP000196475"/>
    </source>
</evidence>
<protein>
    <recommendedName>
        <fullName evidence="4">Phosphoglycerate mutase</fullName>
    </recommendedName>
</protein>
<dbReference type="InterPro" id="IPR029033">
    <property type="entry name" value="His_PPase_superfam"/>
</dbReference>
<dbReference type="Gene3D" id="3.40.50.1240">
    <property type="entry name" value="Phosphoglycerate mutase-like"/>
    <property type="match status" value="1"/>
</dbReference>
<evidence type="ECO:0000313" key="2">
    <source>
        <dbReference type="EMBL" id="OUM90577.1"/>
    </source>
</evidence>
<dbReference type="Proteomes" id="UP000196475">
    <property type="component" value="Unassembled WGS sequence"/>
</dbReference>
<dbReference type="SUPFAM" id="SSF53254">
    <property type="entry name" value="Phosphoglycerate mutase-like"/>
    <property type="match status" value="1"/>
</dbReference>
<dbReference type="SMART" id="SM00855">
    <property type="entry name" value="PGAM"/>
    <property type="match status" value="1"/>
</dbReference>
<evidence type="ECO:0000256" key="1">
    <source>
        <dbReference type="PIRSR" id="PIRSR613078-2"/>
    </source>
</evidence>